<organism evidence="1 2">
    <name type="scientific">Ambrosiozyma monospora</name>
    <name type="common">Yeast</name>
    <name type="synonym">Endomycopsis monosporus</name>
    <dbReference type="NCBI Taxonomy" id="43982"/>
    <lineage>
        <taxon>Eukaryota</taxon>
        <taxon>Fungi</taxon>
        <taxon>Dikarya</taxon>
        <taxon>Ascomycota</taxon>
        <taxon>Saccharomycotina</taxon>
        <taxon>Pichiomycetes</taxon>
        <taxon>Pichiales</taxon>
        <taxon>Pichiaceae</taxon>
        <taxon>Ambrosiozyma</taxon>
    </lineage>
</organism>
<evidence type="ECO:0000313" key="2">
    <source>
        <dbReference type="Proteomes" id="UP001165064"/>
    </source>
</evidence>
<dbReference type="EMBL" id="BSXS01012967">
    <property type="protein sequence ID" value="GMF03338.1"/>
    <property type="molecule type" value="Genomic_DNA"/>
</dbReference>
<keyword evidence="2" id="KW-1185">Reference proteome</keyword>
<reference evidence="1" key="1">
    <citation type="submission" date="2023-04" db="EMBL/GenBank/DDBJ databases">
        <title>Ambrosiozyma monospora NBRC 10751.</title>
        <authorList>
            <person name="Ichikawa N."/>
            <person name="Sato H."/>
            <person name="Tonouchi N."/>
        </authorList>
    </citation>
    <scope>NUCLEOTIDE SEQUENCE</scope>
    <source>
        <strain evidence="1">NBRC 10751</strain>
    </source>
</reference>
<sequence>MHPFHLKSAYDAINELPFTNFTPTFTEVIEYIWYSTPTLTVRGLLGEVDKEYAKKVIGFPNADFASDHLSLISRFEFKKVSSGKKIKGDFGGGSSRKT</sequence>
<comment type="caution">
    <text evidence="1">The sequence shown here is derived from an EMBL/GenBank/DDBJ whole genome shotgun (WGS) entry which is preliminary data.</text>
</comment>
<gene>
    <name evidence="1" type="ORF">Amon02_001175000</name>
</gene>
<evidence type="ECO:0000313" key="1">
    <source>
        <dbReference type="EMBL" id="GMF03338.1"/>
    </source>
</evidence>
<dbReference type="Proteomes" id="UP001165064">
    <property type="component" value="Unassembled WGS sequence"/>
</dbReference>
<accession>A0ACB5U7I3</accession>
<protein>
    <submittedName>
        <fullName evidence="1">Unnamed protein product</fullName>
    </submittedName>
</protein>
<name>A0ACB5U7I3_AMBMO</name>
<proteinExistence type="predicted"/>